<dbReference type="InterPro" id="IPR019786">
    <property type="entry name" value="Zinc_finger_PHD-type_CS"/>
</dbReference>
<name>A0A8S3X2V9_PARAO</name>
<dbReference type="SMART" id="SM00249">
    <property type="entry name" value="PHD"/>
    <property type="match status" value="1"/>
</dbReference>
<evidence type="ECO:0000259" key="6">
    <source>
        <dbReference type="PROSITE" id="PS50016"/>
    </source>
</evidence>
<keyword evidence="8" id="KW-1185">Reference proteome</keyword>
<feature type="coiled-coil region" evidence="5">
    <location>
        <begin position="170"/>
        <end position="204"/>
    </location>
</feature>
<keyword evidence="5" id="KW-0175">Coiled coil</keyword>
<dbReference type="AlphaFoldDB" id="A0A8S3X2V9"/>
<dbReference type="GO" id="GO:0008270">
    <property type="term" value="F:zinc ion binding"/>
    <property type="evidence" value="ECO:0007669"/>
    <property type="project" value="UniProtKB-KW"/>
</dbReference>
<evidence type="ECO:0000256" key="1">
    <source>
        <dbReference type="ARBA" id="ARBA00022723"/>
    </source>
</evidence>
<dbReference type="PROSITE" id="PS50016">
    <property type="entry name" value="ZF_PHD_2"/>
    <property type="match status" value="1"/>
</dbReference>
<reference evidence="7" key="1">
    <citation type="submission" date="2021-04" db="EMBL/GenBank/DDBJ databases">
        <authorList>
            <person name="Tunstrom K."/>
        </authorList>
    </citation>
    <scope>NUCLEOTIDE SEQUENCE</scope>
</reference>
<proteinExistence type="predicted"/>
<evidence type="ECO:0000256" key="2">
    <source>
        <dbReference type="ARBA" id="ARBA00022771"/>
    </source>
</evidence>
<evidence type="ECO:0000256" key="5">
    <source>
        <dbReference type="SAM" id="Coils"/>
    </source>
</evidence>
<feature type="domain" description="PHD-type" evidence="6">
    <location>
        <begin position="1"/>
        <end position="56"/>
    </location>
</feature>
<dbReference type="InterPro" id="IPR019787">
    <property type="entry name" value="Znf_PHD-finger"/>
</dbReference>
<comment type="caution">
    <text evidence="7">The sequence shown here is derived from an EMBL/GenBank/DDBJ whole genome shotgun (WGS) entry which is preliminary data.</text>
</comment>
<dbReference type="InterPro" id="IPR057251">
    <property type="entry name" value="FP_C"/>
</dbReference>
<keyword evidence="1" id="KW-0479">Metal-binding</keyword>
<dbReference type="PROSITE" id="PS01359">
    <property type="entry name" value="ZF_PHD_1"/>
    <property type="match status" value="1"/>
</dbReference>
<dbReference type="Pfam" id="PF25298">
    <property type="entry name" value="Baculo_FP_2nd"/>
    <property type="match status" value="1"/>
</dbReference>
<dbReference type="Proteomes" id="UP000691718">
    <property type="component" value="Unassembled WGS sequence"/>
</dbReference>
<sequence>MECGACRHIIEDGGLIKCAGCDNTFHYECCNIEKQVYFDEYVEKKQKWYCPSCTNITRRRNDSPPVGKRDIRSLQASQADISNMSCDEKLQRSSRLKKSSNSASQHALRQKNSDSVTIEQIEALLNRKLSTFKIDVVQEVHTMVTKEFNHIINKLESDFTVATDFLQKGQDDLLKELEVANNKIKTLELERTTLKSNIESLDRRLMSVEKISRSHNVEIQMVPEKRHENLLHLIQKLYDTVNVTLDTNCICAVRRIAKINPKSDRPRNILLTLQTERQRDILLSAVKRYNRTNHPNHLNSTCLGIEGEYRAIYVNEHLSSTTKKLYAEARKFAKDNSYKFVWVKYERVYMRKNDNESALLIRDFSNFEKLKVK</sequence>
<dbReference type="OrthoDB" id="7479742at2759"/>
<evidence type="ECO:0000313" key="7">
    <source>
        <dbReference type="EMBL" id="CAG4998721.1"/>
    </source>
</evidence>
<keyword evidence="2 4" id="KW-0863">Zinc-finger</keyword>
<accession>A0A8S3X2V9</accession>
<protein>
    <submittedName>
        <fullName evidence="7">(apollo) hypothetical protein</fullName>
    </submittedName>
</protein>
<dbReference type="Pfam" id="PF00628">
    <property type="entry name" value="PHD"/>
    <property type="match status" value="1"/>
</dbReference>
<evidence type="ECO:0000256" key="4">
    <source>
        <dbReference type="PROSITE-ProRule" id="PRU00146"/>
    </source>
</evidence>
<evidence type="ECO:0000256" key="3">
    <source>
        <dbReference type="ARBA" id="ARBA00022833"/>
    </source>
</evidence>
<dbReference type="InterPro" id="IPR001965">
    <property type="entry name" value="Znf_PHD"/>
</dbReference>
<evidence type="ECO:0000313" key="8">
    <source>
        <dbReference type="Proteomes" id="UP000691718"/>
    </source>
</evidence>
<dbReference type="EMBL" id="CAJQZP010000935">
    <property type="protein sequence ID" value="CAG4998721.1"/>
    <property type="molecule type" value="Genomic_DNA"/>
</dbReference>
<keyword evidence="3" id="KW-0862">Zinc</keyword>
<organism evidence="7 8">
    <name type="scientific">Parnassius apollo</name>
    <name type="common">Apollo butterfly</name>
    <name type="synonym">Papilio apollo</name>
    <dbReference type="NCBI Taxonomy" id="110799"/>
    <lineage>
        <taxon>Eukaryota</taxon>
        <taxon>Metazoa</taxon>
        <taxon>Ecdysozoa</taxon>
        <taxon>Arthropoda</taxon>
        <taxon>Hexapoda</taxon>
        <taxon>Insecta</taxon>
        <taxon>Pterygota</taxon>
        <taxon>Neoptera</taxon>
        <taxon>Endopterygota</taxon>
        <taxon>Lepidoptera</taxon>
        <taxon>Glossata</taxon>
        <taxon>Ditrysia</taxon>
        <taxon>Papilionoidea</taxon>
        <taxon>Papilionidae</taxon>
        <taxon>Parnassiinae</taxon>
        <taxon>Parnassini</taxon>
        <taxon>Parnassius</taxon>
        <taxon>Parnassius</taxon>
    </lineage>
</organism>
<gene>
    <name evidence="7" type="ORF">PAPOLLO_LOCUS13449</name>
</gene>